<reference evidence="7" key="1">
    <citation type="journal article" date="2014" name="Proc. Natl. Acad. Sci. U.S.A.">
        <title>Extensive sampling of basidiomycete genomes demonstrates inadequacy of the white-rot/brown-rot paradigm for wood decay fungi.</title>
        <authorList>
            <person name="Riley R."/>
            <person name="Salamov A.A."/>
            <person name="Brown D.W."/>
            <person name="Nagy L.G."/>
            <person name="Floudas D."/>
            <person name="Held B.W."/>
            <person name="Levasseur A."/>
            <person name="Lombard V."/>
            <person name="Morin E."/>
            <person name="Otillar R."/>
            <person name="Lindquist E.A."/>
            <person name="Sun H."/>
            <person name="LaButti K.M."/>
            <person name="Schmutz J."/>
            <person name="Jabbour D."/>
            <person name="Luo H."/>
            <person name="Baker S.E."/>
            <person name="Pisabarro A.G."/>
            <person name="Walton J.D."/>
            <person name="Blanchette R.A."/>
            <person name="Henrissat B."/>
            <person name="Martin F."/>
            <person name="Cullen D."/>
            <person name="Hibbett D.S."/>
            <person name="Grigoriev I.V."/>
        </authorList>
    </citation>
    <scope>NUCLEOTIDE SEQUENCE [LARGE SCALE GENOMIC DNA]</scope>
    <source>
        <strain evidence="7">CBS 339.88</strain>
    </source>
</reference>
<evidence type="ECO:0000256" key="4">
    <source>
        <dbReference type="SAM" id="MobiDB-lite"/>
    </source>
</evidence>
<evidence type="ECO:0000313" key="7">
    <source>
        <dbReference type="Proteomes" id="UP000027222"/>
    </source>
</evidence>
<feature type="domain" description="FCH" evidence="5">
    <location>
        <begin position="172"/>
        <end position="256"/>
    </location>
</feature>
<dbReference type="GO" id="GO:0120104">
    <property type="term" value="C:mitotic actomyosin contractile ring, proximal layer"/>
    <property type="evidence" value="ECO:0007669"/>
    <property type="project" value="TreeGrafter"/>
</dbReference>
<keyword evidence="2" id="KW-0963">Cytoplasm</keyword>
<dbReference type="STRING" id="685588.A0A067SXD0"/>
<protein>
    <recommendedName>
        <fullName evidence="5">FCH domain-containing protein</fullName>
    </recommendedName>
</protein>
<feature type="compositionally biased region" description="Pro residues" evidence="4">
    <location>
        <begin position="473"/>
        <end position="482"/>
    </location>
</feature>
<feature type="compositionally biased region" description="Low complexity" evidence="4">
    <location>
        <begin position="627"/>
        <end position="636"/>
    </location>
</feature>
<dbReference type="Gene3D" id="1.20.1270.60">
    <property type="entry name" value="Arfaptin homology (AH) domain/BAR domain"/>
    <property type="match status" value="2"/>
</dbReference>
<dbReference type="PANTHER" id="PTHR23065:SF7">
    <property type="entry name" value="NOSTRIN, ISOFORM H"/>
    <property type="match status" value="1"/>
</dbReference>
<dbReference type="GO" id="GO:0009898">
    <property type="term" value="C:cytoplasmic side of plasma membrane"/>
    <property type="evidence" value="ECO:0007669"/>
    <property type="project" value="TreeGrafter"/>
</dbReference>
<feature type="compositionally biased region" description="Basic residues" evidence="4">
    <location>
        <begin position="450"/>
        <end position="460"/>
    </location>
</feature>
<dbReference type="Proteomes" id="UP000027222">
    <property type="component" value="Unassembled WGS sequence"/>
</dbReference>
<feature type="compositionally biased region" description="Polar residues" evidence="4">
    <location>
        <begin position="8"/>
        <end position="19"/>
    </location>
</feature>
<feature type="region of interest" description="Disordered" evidence="4">
    <location>
        <begin position="529"/>
        <end position="659"/>
    </location>
</feature>
<gene>
    <name evidence="6" type="ORF">GALMADRAFT_140225</name>
</gene>
<feature type="compositionally biased region" description="Low complexity" evidence="4">
    <location>
        <begin position="583"/>
        <end position="594"/>
    </location>
</feature>
<feature type="compositionally biased region" description="Polar residues" evidence="4">
    <location>
        <begin position="647"/>
        <end position="659"/>
    </location>
</feature>
<evidence type="ECO:0000259" key="5">
    <source>
        <dbReference type="SMART" id="SM00055"/>
    </source>
</evidence>
<dbReference type="PANTHER" id="PTHR23065">
    <property type="entry name" value="PROLINE-SERINE-THREONINE PHOSPHATASE INTERACTING PROTEIN 1"/>
    <property type="match status" value="1"/>
</dbReference>
<evidence type="ECO:0000256" key="1">
    <source>
        <dbReference type="ARBA" id="ARBA00004496"/>
    </source>
</evidence>
<dbReference type="Pfam" id="PF00611">
    <property type="entry name" value="FCH"/>
    <property type="match status" value="1"/>
</dbReference>
<feature type="region of interest" description="Disordered" evidence="4">
    <location>
        <begin position="428"/>
        <end position="510"/>
    </location>
</feature>
<evidence type="ECO:0000313" key="6">
    <source>
        <dbReference type="EMBL" id="KDR75595.1"/>
    </source>
</evidence>
<dbReference type="EMBL" id="KL142380">
    <property type="protein sequence ID" value="KDR75595.1"/>
    <property type="molecule type" value="Genomic_DNA"/>
</dbReference>
<dbReference type="OrthoDB" id="3050535at2759"/>
<dbReference type="GO" id="GO:0007010">
    <property type="term" value="P:cytoskeleton organization"/>
    <property type="evidence" value="ECO:0007669"/>
    <property type="project" value="TreeGrafter"/>
</dbReference>
<dbReference type="InterPro" id="IPR001060">
    <property type="entry name" value="FCH_dom"/>
</dbReference>
<dbReference type="HOGENOM" id="CLU_416208_0_0_1"/>
<evidence type="ECO:0000256" key="2">
    <source>
        <dbReference type="ARBA" id="ARBA00022490"/>
    </source>
</evidence>
<feature type="compositionally biased region" description="Pro residues" evidence="4">
    <location>
        <begin position="566"/>
        <end position="580"/>
    </location>
</feature>
<keyword evidence="3" id="KW-0597">Phosphoprotein</keyword>
<proteinExistence type="predicted"/>
<accession>A0A067SXD0</accession>
<organism evidence="6 7">
    <name type="scientific">Galerina marginata (strain CBS 339.88)</name>
    <dbReference type="NCBI Taxonomy" id="685588"/>
    <lineage>
        <taxon>Eukaryota</taxon>
        <taxon>Fungi</taxon>
        <taxon>Dikarya</taxon>
        <taxon>Basidiomycota</taxon>
        <taxon>Agaricomycotina</taxon>
        <taxon>Agaricomycetes</taxon>
        <taxon>Agaricomycetidae</taxon>
        <taxon>Agaricales</taxon>
        <taxon>Agaricineae</taxon>
        <taxon>Strophariaceae</taxon>
        <taxon>Galerina</taxon>
    </lineage>
</organism>
<dbReference type="SMART" id="SM00055">
    <property type="entry name" value="FCH"/>
    <property type="match status" value="1"/>
</dbReference>
<comment type="subcellular location">
    <subcellularLocation>
        <location evidence="1">Cytoplasm</location>
    </subcellularLocation>
</comment>
<feature type="region of interest" description="Disordered" evidence="4">
    <location>
        <begin position="1"/>
        <end position="21"/>
    </location>
</feature>
<feature type="compositionally biased region" description="Low complexity" evidence="4">
    <location>
        <begin position="529"/>
        <end position="552"/>
    </location>
</feature>
<evidence type="ECO:0000256" key="3">
    <source>
        <dbReference type="ARBA" id="ARBA00022553"/>
    </source>
</evidence>
<sequence length="659" mass="72380">MTALKGGSHSSRPSTQNIPGIQHKCLRRKSRRTYELVNPKQPGESTSFDIGQIRDIVRMDKRLRAADAVAVALAVVASVPAGYAEFASLFNEYAAGPERFATFVWIEGQPVIFTDGSPVVWDHFLIDDGLVPSYFDLPSPSPEPVPVPVSRPSISVSAPTGQPSASSESIFAERSENKTLQALSAHMKKALTTTDELTQFWIERGAIEHQYASRLAKLAERPIGQNEPSEFRSAIDGVRVETAKQAMTHNTLATQIAVELESRCLELQLRQKAHLSDVYEPAARKLQEENRTAQDGTSPHAGVSSEWKKEYRNIRHSLDLRRLDAMREGRNRESFPAHLGFNHAVDFLPGRLTDPPKASVSRGKEWEDLRDSCEQMEQDRSRFMKDVLSAYADVLSSIRTANHESYNTIIHTIDLFRPEDVVEEFSQHFGGAKPDPQPHNLAATATNSHSHSHTFRHTRPRPPPAGKPNRMQTPPPPPPSRPAQPSTTPSLSTLRPLPGPPTEDTALGDNWWDDQVRAMGDYVFARSTNASGDAGASTSTSTNTSTSTSTSALGLLRRPSTHPLPLSGPRPNPGMAPPAVPDTSVPASSSTLSHSSRRRPHSALIPGWVSPALTPTPGVPLGRREQNQSQSQTQTQSRRDARPSLPKLSTNFIQRKNPV</sequence>
<keyword evidence="7" id="KW-1185">Reference proteome</keyword>
<dbReference type="InterPro" id="IPR027267">
    <property type="entry name" value="AH/BAR_dom_sf"/>
</dbReference>
<name>A0A067SXD0_GALM3</name>
<dbReference type="SUPFAM" id="SSF103657">
    <property type="entry name" value="BAR/IMD domain-like"/>
    <property type="match status" value="1"/>
</dbReference>
<dbReference type="AlphaFoldDB" id="A0A067SXD0"/>
<dbReference type="GO" id="GO:0005543">
    <property type="term" value="F:phospholipid binding"/>
    <property type="evidence" value="ECO:0007669"/>
    <property type="project" value="TreeGrafter"/>
</dbReference>